<accession>A0A975Q1U6</accession>
<gene>
    <name evidence="5" type="ORF">KFK14_02160</name>
</gene>
<sequence>MRAGTLVEMMMDSGSPMAFMACNCIALRRAARRISNYYDACLAPLGLRATQFSMLALLGAQGAMPVNGLARALDLDRSTAGQNLRPLERDGLVDMGRSETDGRARVVRLTPAGEARLAEASVRWRRAQAAFEAANGAEEASAMRAMLAALDMPPLDSVEKG</sequence>
<dbReference type="InterPro" id="IPR036390">
    <property type="entry name" value="WH_DNA-bd_sf"/>
</dbReference>
<dbReference type="KEGG" id="spph:KFK14_02160"/>
<dbReference type="InterPro" id="IPR000835">
    <property type="entry name" value="HTH_MarR-typ"/>
</dbReference>
<dbReference type="SMART" id="SM00418">
    <property type="entry name" value="HTH_ARSR"/>
    <property type="match status" value="1"/>
</dbReference>
<reference evidence="5" key="1">
    <citation type="submission" date="2021-04" db="EMBL/GenBank/DDBJ databases">
        <title>Isolation of p-tert-butylphenol degrading bacteria Sphingobium phenoxybenzoativorans Tas13 from active sludge.</title>
        <authorList>
            <person name="Li Y."/>
        </authorList>
    </citation>
    <scope>NUCLEOTIDE SEQUENCE</scope>
    <source>
        <strain evidence="5">Tas13</strain>
    </source>
</reference>
<dbReference type="Gene3D" id="1.10.10.10">
    <property type="entry name" value="Winged helix-like DNA-binding domain superfamily/Winged helix DNA-binding domain"/>
    <property type="match status" value="1"/>
</dbReference>
<dbReference type="EMBL" id="CP073910">
    <property type="protein sequence ID" value="QUT06310.1"/>
    <property type="molecule type" value="Genomic_DNA"/>
</dbReference>
<dbReference type="RefSeq" id="WP_212609707.1">
    <property type="nucleotide sequence ID" value="NZ_CP073910.1"/>
</dbReference>
<dbReference type="PANTHER" id="PTHR33164">
    <property type="entry name" value="TRANSCRIPTIONAL REGULATOR, MARR FAMILY"/>
    <property type="match status" value="1"/>
</dbReference>
<evidence type="ECO:0000256" key="1">
    <source>
        <dbReference type="ARBA" id="ARBA00023015"/>
    </source>
</evidence>
<protein>
    <submittedName>
        <fullName evidence="5">Winged helix-turn-helix transcriptional regulator</fullName>
    </submittedName>
</protein>
<dbReference type="InterPro" id="IPR023187">
    <property type="entry name" value="Tscrpt_reg_MarR-type_CS"/>
</dbReference>
<proteinExistence type="predicted"/>
<keyword evidence="1" id="KW-0805">Transcription regulation</keyword>
<keyword evidence="3" id="KW-0804">Transcription</keyword>
<evidence type="ECO:0000259" key="4">
    <source>
        <dbReference type="PROSITE" id="PS50995"/>
    </source>
</evidence>
<evidence type="ECO:0000313" key="6">
    <source>
        <dbReference type="Proteomes" id="UP000681425"/>
    </source>
</evidence>
<evidence type="ECO:0000313" key="5">
    <source>
        <dbReference type="EMBL" id="QUT06310.1"/>
    </source>
</evidence>
<dbReference type="Proteomes" id="UP000681425">
    <property type="component" value="Chromosome"/>
</dbReference>
<dbReference type="Pfam" id="PF12802">
    <property type="entry name" value="MarR_2"/>
    <property type="match status" value="1"/>
</dbReference>
<dbReference type="GO" id="GO:0003677">
    <property type="term" value="F:DNA binding"/>
    <property type="evidence" value="ECO:0007669"/>
    <property type="project" value="UniProtKB-KW"/>
</dbReference>
<dbReference type="AlphaFoldDB" id="A0A975Q1U6"/>
<dbReference type="PANTHER" id="PTHR33164:SF105">
    <property type="entry name" value="TRANSCRIPTIONAL REPRESSOR PROTEIN-RELATED"/>
    <property type="match status" value="1"/>
</dbReference>
<name>A0A975Q1U6_9SPHN</name>
<dbReference type="InterPro" id="IPR011991">
    <property type="entry name" value="ArsR-like_HTH"/>
</dbReference>
<organism evidence="5 6">
    <name type="scientific">Sphingobium phenoxybenzoativorans</name>
    <dbReference type="NCBI Taxonomy" id="1592790"/>
    <lineage>
        <taxon>Bacteria</taxon>
        <taxon>Pseudomonadati</taxon>
        <taxon>Pseudomonadota</taxon>
        <taxon>Alphaproteobacteria</taxon>
        <taxon>Sphingomonadales</taxon>
        <taxon>Sphingomonadaceae</taxon>
        <taxon>Sphingobium</taxon>
    </lineage>
</organism>
<dbReference type="InterPro" id="IPR036388">
    <property type="entry name" value="WH-like_DNA-bd_sf"/>
</dbReference>
<dbReference type="SMART" id="SM00347">
    <property type="entry name" value="HTH_MARR"/>
    <property type="match status" value="1"/>
</dbReference>
<evidence type="ECO:0000256" key="2">
    <source>
        <dbReference type="ARBA" id="ARBA00023125"/>
    </source>
</evidence>
<dbReference type="InterPro" id="IPR039422">
    <property type="entry name" value="MarR/SlyA-like"/>
</dbReference>
<dbReference type="GO" id="GO:0003700">
    <property type="term" value="F:DNA-binding transcription factor activity"/>
    <property type="evidence" value="ECO:0007669"/>
    <property type="project" value="InterPro"/>
</dbReference>
<evidence type="ECO:0000256" key="3">
    <source>
        <dbReference type="ARBA" id="ARBA00023163"/>
    </source>
</evidence>
<dbReference type="GO" id="GO:0006950">
    <property type="term" value="P:response to stress"/>
    <property type="evidence" value="ECO:0007669"/>
    <property type="project" value="TreeGrafter"/>
</dbReference>
<dbReference type="SUPFAM" id="SSF46785">
    <property type="entry name" value="Winged helix' DNA-binding domain"/>
    <property type="match status" value="1"/>
</dbReference>
<dbReference type="PROSITE" id="PS50995">
    <property type="entry name" value="HTH_MARR_2"/>
    <property type="match status" value="1"/>
</dbReference>
<dbReference type="CDD" id="cd00090">
    <property type="entry name" value="HTH_ARSR"/>
    <property type="match status" value="1"/>
</dbReference>
<keyword evidence="6" id="KW-1185">Reference proteome</keyword>
<dbReference type="InterPro" id="IPR001845">
    <property type="entry name" value="HTH_ArsR_DNA-bd_dom"/>
</dbReference>
<dbReference type="PROSITE" id="PS01117">
    <property type="entry name" value="HTH_MARR_1"/>
    <property type="match status" value="1"/>
</dbReference>
<feature type="domain" description="HTH marR-type" evidence="4">
    <location>
        <begin position="20"/>
        <end position="152"/>
    </location>
</feature>
<keyword evidence="2" id="KW-0238">DNA-binding</keyword>